<name>E3MPF7_CAERE</name>
<feature type="region of interest" description="Disordered" evidence="1">
    <location>
        <begin position="1"/>
        <end position="27"/>
    </location>
</feature>
<dbReference type="HOGENOM" id="CLU_2388326_0_0_1"/>
<gene>
    <name evidence="2" type="ORF">CRE_08382</name>
</gene>
<reference evidence="2" key="1">
    <citation type="submission" date="2007-07" db="EMBL/GenBank/DDBJ databases">
        <title>PCAP assembly of the Caenorhabditis remanei genome.</title>
        <authorList>
            <consortium name="The Caenorhabditis remanei Sequencing Consortium"/>
            <person name="Wilson R.K."/>
        </authorList>
    </citation>
    <scope>NUCLEOTIDE SEQUENCE [LARGE SCALE GENOMIC DNA]</scope>
    <source>
        <strain evidence="2">PB4641</strain>
    </source>
</reference>
<dbReference type="EMBL" id="DS268463">
    <property type="protein sequence ID" value="EFP06527.1"/>
    <property type="molecule type" value="Genomic_DNA"/>
</dbReference>
<organism evidence="3">
    <name type="scientific">Caenorhabditis remanei</name>
    <name type="common">Caenorhabditis vulgaris</name>
    <dbReference type="NCBI Taxonomy" id="31234"/>
    <lineage>
        <taxon>Eukaryota</taxon>
        <taxon>Metazoa</taxon>
        <taxon>Ecdysozoa</taxon>
        <taxon>Nematoda</taxon>
        <taxon>Chromadorea</taxon>
        <taxon>Rhabditida</taxon>
        <taxon>Rhabditina</taxon>
        <taxon>Rhabditomorpha</taxon>
        <taxon>Rhabditoidea</taxon>
        <taxon>Rhabditidae</taxon>
        <taxon>Peloderinae</taxon>
        <taxon>Caenorhabditis</taxon>
    </lineage>
</organism>
<protein>
    <submittedName>
        <fullName evidence="2">Uncharacterized protein</fullName>
    </submittedName>
</protein>
<evidence type="ECO:0000313" key="3">
    <source>
        <dbReference type="Proteomes" id="UP000008281"/>
    </source>
</evidence>
<proteinExistence type="predicted"/>
<accession>E3MPF7</accession>
<evidence type="ECO:0000313" key="2">
    <source>
        <dbReference type="EMBL" id="EFP06527.1"/>
    </source>
</evidence>
<evidence type="ECO:0000256" key="1">
    <source>
        <dbReference type="SAM" id="MobiDB-lite"/>
    </source>
</evidence>
<keyword evidence="3" id="KW-1185">Reference proteome</keyword>
<dbReference type="AlphaFoldDB" id="E3MPF7"/>
<sequence length="94" mass="10705">MWNSVKGETPDVPGSSKKRKHEESNTKLAVPDTSAYNMLFAVNAFLDDLCKVQSALNSLAKEFEKALETKEKGKKRRRFHTTHSLTTWNMLTSF</sequence>
<dbReference type="Proteomes" id="UP000008281">
    <property type="component" value="Unassembled WGS sequence"/>
</dbReference>